<evidence type="ECO:0000313" key="3">
    <source>
        <dbReference type="Proteomes" id="UP000196258"/>
    </source>
</evidence>
<organism evidence="2 3">
    <name type="scientific">Thomasclavelia spiroformis</name>
    <dbReference type="NCBI Taxonomy" id="29348"/>
    <lineage>
        <taxon>Bacteria</taxon>
        <taxon>Bacillati</taxon>
        <taxon>Bacillota</taxon>
        <taxon>Erysipelotrichia</taxon>
        <taxon>Erysipelotrichales</taxon>
        <taxon>Coprobacillaceae</taxon>
        <taxon>Thomasclavelia</taxon>
    </lineage>
</organism>
<comment type="caution">
    <text evidence="2">The sequence shown here is derived from an EMBL/GenBank/DDBJ whole genome shotgun (WGS) entry which is preliminary data.</text>
</comment>
<gene>
    <name evidence="2" type="ORF">B5E91_11405</name>
</gene>
<accession>A0A1Y4QFW7</accession>
<keyword evidence="1" id="KW-1133">Transmembrane helix</keyword>
<proteinExistence type="predicted"/>
<reference evidence="3" key="1">
    <citation type="submission" date="2017-04" db="EMBL/GenBank/DDBJ databases">
        <title>Function of individual gut microbiota members based on whole genome sequencing of pure cultures obtained from chicken caecum.</title>
        <authorList>
            <person name="Medvecky M."/>
            <person name="Cejkova D."/>
            <person name="Polansky O."/>
            <person name="Karasova D."/>
            <person name="Kubasova T."/>
            <person name="Cizek A."/>
            <person name="Rychlik I."/>
        </authorList>
    </citation>
    <scope>NUCLEOTIDE SEQUENCE [LARGE SCALE GENOMIC DNA]</scope>
    <source>
        <strain evidence="3">An149</strain>
    </source>
</reference>
<evidence type="ECO:0000256" key="1">
    <source>
        <dbReference type="SAM" id="Phobius"/>
    </source>
</evidence>
<keyword evidence="1" id="KW-0812">Transmembrane</keyword>
<dbReference type="AlphaFoldDB" id="A0A1Y4QFW7"/>
<feature type="transmembrane region" description="Helical" evidence="1">
    <location>
        <begin position="6"/>
        <end position="23"/>
    </location>
</feature>
<evidence type="ECO:0000313" key="2">
    <source>
        <dbReference type="EMBL" id="OUQ04117.1"/>
    </source>
</evidence>
<dbReference type="RefSeq" id="WP_087257730.1">
    <property type="nucleotide sequence ID" value="NZ_CAMMFM010000070.1"/>
</dbReference>
<keyword evidence="1" id="KW-0472">Membrane</keyword>
<dbReference type="EMBL" id="NFLB01000014">
    <property type="protein sequence ID" value="OUQ04117.1"/>
    <property type="molecule type" value="Genomic_DNA"/>
</dbReference>
<sequence>MNEFYIITVLMIYVLLVLSETLLEYSHVLTDRIDDVEDKIICPHQTFIRIIHKVITPIILRINLKKDYRLNMKRRPPIILVAH</sequence>
<name>A0A1Y4QFW7_9FIRM</name>
<protein>
    <submittedName>
        <fullName evidence="2">Uncharacterized protein</fullName>
    </submittedName>
</protein>
<dbReference type="Proteomes" id="UP000196258">
    <property type="component" value="Unassembled WGS sequence"/>
</dbReference>